<feature type="domain" description="YknX-like C-terminal permuted SH3-like" evidence="7">
    <location>
        <begin position="314"/>
        <end position="380"/>
    </location>
</feature>
<dbReference type="Proteomes" id="UP000000939">
    <property type="component" value="Chromosome"/>
</dbReference>
<dbReference type="Gene3D" id="2.40.50.100">
    <property type="match status" value="1"/>
</dbReference>
<dbReference type="OrthoDB" id="9772050at2"/>
<dbReference type="InterPro" id="IPR006143">
    <property type="entry name" value="RND_pump_MFP"/>
</dbReference>
<dbReference type="InterPro" id="IPR058624">
    <property type="entry name" value="MdtA-like_HH"/>
</dbReference>
<evidence type="ECO:0000259" key="5">
    <source>
        <dbReference type="Pfam" id="PF25917"/>
    </source>
</evidence>
<proteinExistence type="inferred from homology"/>
<dbReference type="EMBL" id="CP001999">
    <property type="protein sequence ID" value="ADG92298.1"/>
    <property type="molecule type" value="Genomic_DNA"/>
</dbReference>
<dbReference type="Pfam" id="PF25944">
    <property type="entry name" value="Beta-barrel_RND"/>
    <property type="match status" value="1"/>
</dbReference>
<gene>
    <name evidence="8" type="ordered locus">Arnit_0633</name>
</gene>
<dbReference type="InterPro" id="IPR058625">
    <property type="entry name" value="MdtA-like_BSH"/>
</dbReference>
<keyword evidence="3" id="KW-0732">Signal</keyword>
<dbReference type="Pfam" id="PF25917">
    <property type="entry name" value="BSH_RND"/>
    <property type="match status" value="1"/>
</dbReference>
<dbReference type="InterPro" id="IPR058626">
    <property type="entry name" value="MdtA-like_b-barrel"/>
</dbReference>
<dbReference type="STRING" id="572480.Arnit_0633"/>
<accession>D5V265</accession>
<feature type="domain" description="Multidrug resistance protein MdtA-like alpha-helical hairpin" evidence="4">
    <location>
        <begin position="112"/>
        <end position="181"/>
    </location>
</feature>
<reference evidence="8 9" key="1">
    <citation type="journal article" date="2010" name="Stand. Genomic Sci.">
        <title>Complete genome sequence of Arcobacter nitrofigilis type strain (CI).</title>
        <authorList>
            <person name="Pati A."/>
            <person name="Gronow S."/>
            <person name="Lapidus A."/>
            <person name="Copeland A."/>
            <person name="Glavina Del Rio T."/>
            <person name="Nolan M."/>
            <person name="Lucas S."/>
            <person name="Tice H."/>
            <person name="Cheng J.F."/>
            <person name="Han C."/>
            <person name="Chertkov O."/>
            <person name="Bruce D."/>
            <person name="Tapia R."/>
            <person name="Goodwin L."/>
            <person name="Pitluck S."/>
            <person name="Liolios K."/>
            <person name="Ivanova N."/>
            <person name="Mavromatis K."/>
            <person name="Chen A."/>
            <person name="Palaniappan K."/>
            <person name="Land M."/>
            <person name="Hauser L."/>
            <person name="Chang Y.J."/>
            <person name="Jeffries C.D."/>
            <person name="Detter J.C."/>
            <person name="Rohde M."/>
            <person name="Goker M."/>
            <person name="Bristow J."/>
            <person name="Eisen J.A."/>
            <person name="Markowitz V."/>
            <person name="Hugenholtz P."/>
            <person name="Klenk H.P."/>
            <person name="Kyrpides N.C."/>
        </authorList>
    </citation>
    <scope>NUCLEOTIDE SEQUENCE [LARGE SCALE GENOMIC DNA]</scope>
    <source>
        <strain evidence="9">ATCC 33309 / DSM 7299 / CCUG 15893 / LMG 7604 / NCTC 12251 / CI</strain>
    </source>
</reference>
<dbReference type="NCBIfam" id="TIGR01730">
    <property type="entry name" value="RND_mfp"/>
    <property type="match status" value="1"/>
</dbReference>
<dbReference type="SUPFAM" id="SSF111369">
    <property type="entry name" value="HlyD-like secretion proteins"/>
    <property type="match status" value="1"/>
</dbReference>
<dbReference type="GO" id="GO:0005886">
    <property type="term" value="C:plasma membrane"/>
    <property type="evidence" value="ECO:0007669"/>
    <property type="project" value="TreeGrafter"/>
</dbReference>
<protein>
    <submittedName>
        <fullName evidence="8">Efflux transporter, RND family, MFP subunit</fullName>
    </submittedName>
</protein>
<evidence type="ECO:0000256" key="3">
    <source>
        <dbReference type="SAM" id="SignalP"/>
    </source>
</evidence>
<keyword evidence="9" id="KW-1185">Reference proteome</keyword>
<dbReference type="GO" id="GO:0022857">
    <property type="term" value="F:transmembrane transporter activity"/>
    <property type="evidence" value="ECO:0007669"/>
    <property type="project" value="InterPro"/>
</dbReference>
<dbReference type="HOGENOM" id="CLU_018816_2_1_7"/>
<evidence type="ECO:0000259" key="4">
    <source>
        <dbReference type="Pfam" id="PF25876"/>
    </source>
</evidence>
<dbReference type="GO" id="GO:0030313">
    <property type="term" value="C:cell envelope"/>
    <property type="evidence" value="ECO:0007669"/>
    <property type="project" value="UniProtKB-SubCell"/>
</dbReference>
<dbReference type="PROSITE" id="PS51257">
    <property type="entry name" value="PROKAR_LIPOPROTEIN"/>
    <property type="match status" value="1"/>
</dbReference>
<feature type="signal peptide" evidence="3">
    <location>
        <begin position="1"/>
        <end position="29"/>
    </location>
</feature>
<dbReference type="AlphaFoldDB" id="D5V265"/>
<dbReference type="Gene3D" id="2.40.30.170">
    <property type="match status" value="1"/>
</dbReference>
<dbReference type="GO" id="GO:0046677">
    <property type="term" value="P:response to antibiotic"/>
    <property type="evidence" value="ECO:0007669"/>
    <property type="project" value="TreeGrafter"/>
</dbReference>
<name>D5V265_ARCNC</name>
<evidence type="ECO:0000313" key="9">
    <source>
        <dbReference type="Proteomes" id="UP000000939"/>
    </source>
</evidence>
<feature type="chain" id="PRO_5003078237" evidence="3">
    <location>
        <begin position="30"/>
        <end position="387"/>
    </location>
</feature>
<dbReference type="Gene3D" id="1.10.287.470">
    <property type="entry name" value="Helix hairpin bin"/>
    <property type="match status" value="1"/>
</dbReference>
<feature type="coiled-coil region" evidence="2">
    <location>
        <begin position="105"/>
        <end position="132"/>
    </location>
</feature>
<comment type="similarity">
    <text evidence="1">Belongs to the membrane fusion protein (MFP) (TC 8.A.1) family.</text>
</comment>
<keyword evidence="2" id="KW-0175">Coiled coil</keyword>
<evidence type="ECO:0000256" key="1">
    <source>
        <dbReference type="ARBA" id="ARBA00009477"/>
    </source>
</evidence>
<dbReference type="PANTHER" id="PTHR30158">
    <property type="entry name" value="ACRA/E-RELATED COMPONENT OF DRUG EFFLUX TRANSPORTER"/>
    <property type="match status" value="1"/>
</dbReference>
<sequence length="387" mass="43129" precursor="true">MNQKNSYFKFLKYSLISIIFSSVLTGCFAGNDEKQVMEKQVVAPMPVSVYKVVLQDIPINLEYPAKIRSVKQVNIVARVSGILENKHFKEGSFVKEGKLLYQIDSSRYEALLKEAQAQKEVEEANLKVATRNWNRISKLFTQNAISQKDRDEALSSYEIAEAKLKLSQATLRKAQIDFNYTNVKATISGMTSFNAQDIGSYVGNNSETMTLTTITQMDPIYAEFSLPDIDLLKKRYGLNNGTWNDIAQAKLAVHIIMPDNSEYKDIGSLDFLDSFVDNETSTIKARATFSNKSNTLIPGLFVRVDIKGLIYKGAIAIPQKALLQDALGSYVLVAKDGKVVKVDVKVGSTYKDKYIIDSGLENQDLVITNNLTKLRPGVLVSASTIKE</sequence>
<dbReference type="eggNOG" id="COG0845">
    <property type="taxonomic scope" value="Bacteria"/>
</dbReference>
<evidence type="ECO:0000313" key="8">
    <source>
        <dbReference type="EMBL" id="ADG92298.1"/>
    </source>
</evidence>
<dbReference type="Gene3D" id="2.40.420.20">
    <property type="match status" value="1"/>
</dbReference>
<dbReference type="KEGG" id="ant:Arnit_0633"/>
<evidence type="ECO:0000259" key="6">
    <source>
        <dbReference type="Pfam" id="PF25944"/>
    </source>
</evidence>
<dbReference type="InterPro" id="IPR058637">
    <property type="entry name" value="YknX-like_C"/>
</dbReference>
<dbReference type="Pfam" id="PF25989">
    <property type="entry name" value="YknX_C"/>
    <property type="match status" value="1"/>
</dbReference>
<organism evidence="8 9">
    <name type="scientific">Arcobacter nitrofigilis (strain ATCC 33309 / DSM 7299 / CCUG 15893 / LMG 7604 / NCTC 12251 / CI)</name>
    <name type="common">Campylobacter nitrofigilis</name>
    <dbReference type="NCBI Taxonomy" id="572480"/>
    <lineage>
        <taxon>Bacteria</taxon>
        <taxon>Pseudomonadati</taxon>
        <taxon>Campylobacterota</taxon>
        <taxon>Epsilonproteobacteria</taxon>
        <taxon>Campylobacterales</taxon>
        <taxon>Arcobacteraceae</taxon>
        <taxon>Arcobacter</taxon>
    </lineage>
</organism>
<dbReference type="Pfam" id="PF25876">
    <property type="entry name" value="HH_MFP_RND"/>
    <property type="match status" value="1"/>
</dbReference>
<evidence type="ECO:0000259" key="7">
    <source>
        <dbReference type="Pfam" id="PF25989"/>
    </source>
</evidence>
<evidence type="ECO:0000256" key="2">
    <source>
        <dbReference type="SAM" id="Coils"/>
    </source>
</evidence>
<dbReference type="RefSeq" id="WP_013134443.1">
    <property type="nucleotide sequence ID" value="NC_014166.1"/>
</dbReference>
<feature type="domain" description="Multidrug resistance protein MdtA-like barrel-sandwich hybrid" evidence="5">
    <location>
        <begin position="72"/>
        <end position="213"/>
    </location>
</feature>
<feature type="domain" description="Multidrug resistance protein MdtA-like beta-barrel" evidence="6">
    <location>
        <begin position="219"/>
        <end position="307"/>
    </location>
</feature>